<keyword evidence="13" id="KW-0865">Zymogen</keyword>
<keyword evidence="14 16" id="KW-1015">Disulfide bond</keyword>
<dbReference type="SMART" id="SM00020">
    <property type="entry name" value="Tryp_SPc"/>
    <property type="match status" value="1"/>
</dbReference>
<dbReference type="CDD" id="cd00108">
    <property type="entry name" value="KR"/>
    <property type="match status" value="1"/>
</dbReference>
<evidence type="ECO:0000256" key="2">
    <source>
        <dbReference type="ARBA" id="ARBA00004018"/>
    </source>
</evidence>
<evidence type="ECO:0000259" key="21">
    <source>
        <dbReference type="PROSITE" id="PS50070"/>
    </source>
</evidence>
<keyword evidence="10 19" id="KW-0732">Signal</keyword>
<accession>A0A8C5Q516</accession>
<dbReference type="GO" id="GO:0033993">
    <property type="term" value="P:response to lipid"/>
    <property type="evidence" value="ECO:0007669"/>
    <property type="project" value="UniProtKB-ARBA"/>
</dbReference>
<dbReference type="InterPro" id="IPR009003">
    <property type="entry name" value="Peptidase_S1_PA"/>
</dbReference>
<dbReference type="PROSITE" id="PS01186">
    <property type="entry name" value="EGF_2"/>
    <property type="match status" value="1"/>
</dbReference>
<proteinExistence type="predicted"/>
<reference evidence="23" key="2">
    <citation type="submission" date="2025-09" db="UniProtKB">
        <authorList>
            <consortium name="Ensembl"/>
        </authorList>
    </citation>
    <scope>IDENTIFICATION</scope>
</reference>
<evidence type="ECO:0000259" key="22">
    <source>
        <dbReference type="PROSITE" id="PS50240"/>
    </source>
</evidence>
<feature type="chain" id="PRO_5034398303" description="Urokinase-type plasminogen activator" evidence="19">
    <location>
        <begin position="21"/>
        <end position="436"/>
    </location>
</feature>
<keyword evidence="7 16" id="KW-0245">EGF-like domain</keyword>
<dbReference type="AlphaFoldDB" id="A0A8C5Q516"/>
<dbReference type="CDD" id="cd00190">
    <property type="entry name" value="Tryp_SPc"/>
    <property type="match status" value="1"/>
</dbReference>
<keyword evidence="8 17" id="KW-0420">Kringle</keyword>
<dbReference type="EC" id="3.4.21.73" evidence="4"/>
<dbReference type="InterPro" id="IPR050127">
    <property type="entry name" value="Serine_Proteases_S1"/>
</dbReference>
<evidence type="ECO:0000256" key="18">
    <source>
        <dbReference type="RuleBase" id="RU363034"/>
    </source>
</evidence>
<evidence type="ECO:0000313" key="24">
    <source>
        <dbReference type="Proteomes" id="UP000694569"/>
    </source>
</evidence>
<dbReference type="PANTHER" id="PTHR24264">
    <property type="entry name" value="TRYPSIN-RELATED"/>
    <property type="match status" value="1"/>
</dbReference>
<sequence>MIKILLSVAFACLLAERLEAKLRTSVEVTEQTKACSCLNGGTCTRYNLYRRQRCICPQGYVGQMCETDIKSKCYNDMGFDYRGTASTTSHGRQCIRWDAIELRNYYFNAHKPNALEHGLGQHNYCRNPSKGMKPWCYFKNGKKIATMQCDIPRCEKEESTEPTCGQRQQKMYKIVRGQSTPIESQPWIAAMYQISRRHKQEFFLCGATLINPCWAVTASHCFPDGEFVEPKDYVIVLGKSNLDETNEDKEQKFLVEKIILHEKYSDQTGALDNDIALIRIRTVSGQCASLTESVQPICLPPADLKLADNTKCEIAGYGKESYNSIVYSKVLKSGSIQLISPDLCQSAKYYGKLMNNKNMFCAGDPEWKVDACKGDSGGPLICERNGQMMLYGIISWGDECGKEHKPGVYTRVTQYLPWIQENIAEDEKWRSRKNPF</sequence>
<dbReference type="GeneTree" id="ENSGT00940000164426"/>
<dbReference type="Pfam" id="PF00089">
    <property type="entry name" value="Trypsin"/>
    <property type="match status" value="1"/>
</dbReference>
<keyword evidence="24" id="KW-1185">Reference proteome</keyword>
<dbReference type="InterPro" id="IPR000001">
    <property type="entry name" value="Kringle"/>
</dbReference>
<evidence type="ECO:0000256" key="11">
    <source>
        <dbReference type="ARBA" id="ARBA00022801"/>
    </source>
</evidence>
<keyword evidence="6" id="KW-0964">Secreted</keyword>
<dbReference type="PROSITE" id="PS00135">
    <property type="entry name" value="TRYPSIN_SER"/>
    <property type="match status" value="1"/>
</dbReference>
<evidence type="ECO:0000256" key="15">
    <source>
        <dbReference type="ARBA" id="ARBA00023202"/>
    </source>
</evidence>
<comment type="catalytic activity">
    <reaction evidence="1">
        <text>Specific cleavage of Arg-|-Val bond in plasminogen to form plasmin.</text>
        <dbReference type="EC" id="3.4.21.73"/>
    </reaction>
</comment>
<feature type="domain" description="EGF-like" evidence="20">
    <location>
        <begin position="31"/>
        <end position="66"/>
    </location>
</feature>
<dbReference type="GO" id="GO:0033628">
    <property type="term" value="P:regulation of cell adhesion mediated by integrin"/>
    <property type="evidence" value="ECO:0007669"/>
    <property type="project" value="TreeGrafter"/>
</dbReference>
<evidence type="ECO:0000256" key="6">
    <source>
        <dbReference type="ARBA" id="ARBA00022525"/>
    </source>
</evidence>
<keyword evidence="15" id="KW-0617">Plasminogen activation</keyword>
<evidence type="ECO:0000256" key="1">
    <source>
        <dbReference type="ARBA" id="ARBA00000942"/>
    </source>
</evidence>
<dbReference type="PROSITE" id="PS00134">
    <property type="entry name" value="TRYPSIN_HIS"/>
    <property type="match status" value="1"/>
</dbReference>
<dbReference type="FunFam" id="2.40.20.10:FF:000001">
    <property type="entry name" value="Urokinase-type plasminogen activator"/>
    <property type="match status" value="1"/>
</dbReference>
<dbReference type="SUPFAM" id="SSF50494">
    <property type="entry name" value="Trypsin-like serine proteases"/>
    <property type="match status" value="1"/>
</dbReference>
<dbReference type="SUPFAM" id="SSF57440">
    <property type="entry name" value="Kringle-like"/>
    <property type="match status" value="1"/>
</dbReference>
<dbReference type="GO" id="GO:0004252">
    <property type="term" value="F:serine-type endopeptidase activity"/>
    <property type="evidence" value="ECO:0007669"/>
    <property type="project" value="UniProtKB-EC"/>
</dbReference>
<dbReference type="GO" id="GO:1901701">
    <property type="term" value="P:cellular response to oxygen-containing compound"/>
    <property type="evidence" value="ECO:0007669"/>
    <property type="project" value="UniProtKB-ARBA"/>
</dbReference>
<dbReference type="GO" id="GO:0005615">
    <property type="term" value="C:extracellular space"/>
    <property type="evidence" value="ECO:0007669"/>
    <property type="project" value="TreeGrafter"/>
</dbReference>
<feature type="domain" description="Kringle" evidence="21">
    <location>
        <begin position="72"/>
        <end position="154"/>
    </location>
</feature>
<dbReference type="Proteomes" id="UP000694569">
    <property type="component" value="Unplaced"/>
</dbReference>
<dbReference type="InterPro" id="IPR013806">
    <property type="entry name" value="Kringle-like"/>
</dbReference>
<organism evidence="23 24">
    <name type="scientific">Leptobrachium leishanense</name>
    <name type="common">Leishan spiny toad</name>
    <dbReference type="NCBI Taxonomy" id="445787"/>
    <lineage>
        <taxon>Eukaryota</taxon>
        <taxon>Metazoa</taxon>
        <taxon>Chordata</taxon>
        <taxon>Craniata</taxon>
        <taxon>Vertebrata</taxon>
        <taxon>Euteleostomi</taxon>
        <taxon>Amphibia</taxon>
        <taxon>Batrachia</taxon>
        <taxon>Anura</taxon>
        <taxon>Pelobatoidea</taxon>
        <taxon>Megophryidae</taxon>
        <taxon>Leptobrachium</taxon>
    </lineage>
</organism>
<evidence type="ECO:0000259" key="20">
    <source>
        <dbReference type="PROSITE" id="PS50026"/>
    </source>
</evidence>
<dbReference type="PROSITE" id="PS50240">
    <property type="entry name" value="TRYPSIN_DOM"/>
    <property type="match status" value="1"/>
</dbReference>
<evidence type="ECO:0000256" key="8">
    <source>
        <dbReference type="ARBA" id="ARBA00022572"/>
    </source>
</evidence>
<keyword evidence="11 18" id="KW-0378">Hydrolase</keyword>
<evidence type="ECO:0000256" key="5">
    <source>
        <dbReference type="ARBA" id="ARBA00019414"/>
    </source>
</evidence>
<dbReference type="PRINTS" id="PR00722">
    <property type="entry name" value="CHYMOTRYPSIN"/>
</dbReference>
<dbReference type="Pfam" id="PF00051">
    <property type="entry name" value="Kringle"/>
    <property type="match status" value="1"/>
</dbReference>
<dbReference type="GO" id="GO:0031639">
    <property type="term" value="P:plasminogen activation"/>
    <property type="evidence" value="ECO:0007669"/>
    <property type="project" value="TreeGrafter"/>
</dbReference>
<dbReference type="InterPro" id="IPR001314">
    <property type="entry name" value="Peptidase_S1A"/>
</dbReference>
<dbReference type="Ensembl" id="ENSLLET00000033104.1">
    <property type="protein sequence ID" value="ENSLLEP00000031882.1"/>
    <property type="gene ID" value="ENSLLEG00000020194.1"/>
</dbReference>
<dbReference type="FunFam" id="2.40.10.10:FF:000003">
    <property type="entry name" value="Transmembrane serine protease 3"/>
    <property type="match status" value="1"/>
</dbReference>
<evidence type="ECO:0000256" key="19">
    <source>
        <dbReference type="SAM" id="SignalP"/>
    </source>
</evidence>
<evidence type="ECO:0000256" key="3">
    <source>
        <dbReference type="ARBA" id="ARBA00004613"/>
    </source>
</evidence>
<evidence type="ECO:0000256" key="13">
    <source>
        <dbReference type="ARBA" id="ARBA00023145"/>
    </source>
</evidence>
<dbReference type="PRINTS" id="PR00018">
    <property type="entry name" value="KRINGLE"/>
</dbReference>
<evidence type="ECO:0000256" key="12">
    <source>
        <dbReference type="ARBA" id="ARBA00022825"/>
    </source>
</evidence>
<dbReference type="Gene3D" id="2.40.20.10">
    <property type="entry name" value="Plasminogen Kringle 4"/>
    <property type="match status" value="1"/>
</dbReference>
<dbReference type="PROSITE" id="PS50070">
    <property type="entry name" value="KRINGLE_2"/>
    <property type="match status" value="1"/>
</dbReference>
<dbReference type="InterPro" id="IPR018114">
    <property type="entry name" value="TRYPSIN_HIS"/>
</dbReference>
<dbReference type="InterPro" id="IPR018056">
    <property type="entry name" value="Kringle_CS"/>
</dbReference>
<keyword evidence="9 18" id="KW-0645">Protease</keyword>
<dbReference type="OrthoDB" id="9406323at2759"/>
<dbReference type="PROSITE" id="PS00021">
    <property type="entry name" value="KRINGLE_1"/>
    <property type="match status" value="1"/>
</dbReference>
<dbReference type="PROSITE" id="PS50026">
    <property type="entry name" value="EGF_3"/>
    <property type="match status" value="1"/>
</dbReference>
<feature type="disulfide bond" evidence="16">
    <location>
        <begin position="56"/>
        <end position="65"/>
    </location>
</feature>
<evidence type="ECO:0000256" key="16">
    <source>
        <dbReference type="PROSITE-ProRule" id="PRU00076"/>
    </source>
</evidence>
<reference evidence="23" key="1">
    <citation type="submission" date="2025-08" db="UniProtKB">
        <authorList>
            <consortium name="Ensembl"/>
        </authorList>
    </citation>
    <scope>IDENTIFICATION</scope>
</reference>
<comment type="subcellular location">
    <subcellularLocation>
        <location evidence="3">Secreted</location>
    </subcellularLocation>
</comment>
<feature type="signal peptide" evidence="19">
    <location>
        <begin position="1"/>
        <end position="20"/>
    </location>
</feature>
<name>A0A8C5Q516_9ANUR</name>
<protein>
    <recommendedName>
        <fullName evidence="5">Urokinase-type plasminogen activator</fullName>
        <ecNumber evidence="4">3.4.21.73</ecNumber>
    </recommendedName>
</protein>
<evidence type="ECO:0000256" key="4">
    <source>
        <dbReference type="ARBA" id="ARBA00013183"/>
    </source>
</evidence>
<dbReference type="PANTHER" id="PTHR24264:SF38">
    <property type="entry name" value="UROKINASE-TYPE PLASMINOGEN ACTIVATOR"/>
    <property type="match status" value="1"/>
</dbReference>
<keyword evidence="12 18" id="KW-0720">Serine protease</keyword>
<dbReference type="CDD" id="cd00054">
    <property type="entry name" value="EGF_CA"/>
    <property type="match status" value="1"/>
</dbReference>
<feature type="disulfide bond" evidence="16">
    <location>
        <begin position="37"/>
        <end position="54"/>
    </location>
</feature>
<dbReference type="Gene3D" id="2.10.25.10">
    <property type="entry name" value="Laminin"/>
    <property type="match status" value="1"/>
</dbReference>
<evidence type="ECO:0000256" key="17">
    <source>
        <dbReference type="PROSITE-ProRule" id="PRU00121"/>
    </source>
</evidence>
<dbReference type="Gene3D" id="2.40.10.10">
    <property type="entry name" value="Trypsin-like serine proteases"/>
    <property type="match status" value="2"/>
</dbReference>
<evidence type="ECO:0000256" key="7">
    <source>
        <dbReference type="ARBA" id="ARBA00022536"/>
    </source>
</evidence>
<dbReference type="InterPro" id="IPR033116">
    <property type="entry name" value="TRYPSIN_SER"/>
</dbReference>
<evidence type="ECO:0000256" key="10">
    <source>
        <dbReference type="ARBA" id="ARBA00022729"/>
    </source>
</evidence>
<evidence type="ECO:0000256" key="14">
    <source>
        <dbReference type="ARBA" id="ARBA00023157"/>
    </source>
</evidence>
<comment type="function">
    <text evidence="2">Specifically cleaves the zymogen plasminogen to form the active enzyme plasmin.</text>
</comment>
<dbReference type="SMART" id="SM00130">
    <property type="entry name" value="KR"/>
    <property type="match status" value="1"/>
</dbReference>
<feature type="domain" description="Peptidase S1" evidence="22">
    <location>
        <begin position="174"/>
        <end position="424"/>
    </location>
</feature>
<evidence type="ECO:0000256" key="9">
    <source>
        <dbReference type="ARBA" id="ARBA00022670"/>
    </source>
</evidence>
<dbReference type="InterPro" id="IPR038178">
    <property type="entry name" value="Kringle_sf"/>
</dbReference>
<evidence type="ECO:0000313" key="23">
    <source>
        <dbReference type="Ensembl" id="ENSLLEP00000031882.1"/>
    </source>
</evidence>
<dbReference type="InterPro" id="IPR001254">
    <property type="entry name" value="Trypsin_dom"/>
</dbReference>
<comment type="caution">
    <text evidence="16">Lacks conserved residue(s) required for the propagation of feature annotation.</text>
</comment>
<dbReference type="InterPro" id="IPR000742">
    <property type="entry name" value="EGF"/>
</dbReference>
<dbReference type="PROSITE" id="PS00022">
    <property type="entry name" value="EGF_1"/>
    <property type="match status" value="1"/>
</dbReference>
<dbReference type="InterPro" id="IPR043504">
    <property type="entry name" value="Peptidase_S1_PA_chymotrypsin"/>
</dbReference>